<accession>A0A2P4ZAN6</accession>
<dbReference type="AlphaFoldDB" id="A0A2P4ZAN6"/>
<name>A0A2P4ZAN6_9HYPO</name>
<dbReference type="Proteomes" id="UP000054821">
    <property type="component" value="Unassembled WGS sequence"/>
</dbReference>
<sequence length="504" mass="58696">MMSLISSRGCDCKSFRYQAWHKSPEGEFEGTISADAIASDRSKHFAEADVVIIYAKGDEVRKCYTCKKVFDEKFHIPPIWWTTLSRRSNGYFGYENVLDASGTNRTGTISWLRFLMKHVNSADSGHHNKNDIDYRWVKLNAFVRWYAPSDKALSDKAPLDEAPLDERPKSRTEIVLFDHPEFAQQVGDFIIEQLKPHELSDPFWAYPAMVEKVAALHDVCVWESRTLIRNYEKHRTLYRDPFDYLHEVSRHSLHINETLHVAESILDSMQKYHDHFTATEPSSNEKVDRFDPFPQNIKNRLGLLQTTLTHLRHRAESNYERVKAEITLSFNKSSQIESGATRAISLAGLLFLPAAYVTALFSTSFFNFDAPTGIWGFSDKFWIYWAVTIPVTALTIFLWFFGPMILSFVVSYCKEIGTLLLDLISIGRRDAMRLMELEKQKKMRAKMNENRKRDGKEGRKLARRDYIRRLEDEERERIEKEREEKEKKKEKGDRWNMASAASMV</sequence>
<feature type="transmembrane region" description="Helical" evidence="2">
    <location>
        <begin position="382"/>
        <end position="401"/>
    </location>
</feature>
<feature type="compositionally biased region" description="Basic and acidic residues" evidence="1">
    <location>
        <begin position="474"/>
        <end position="494"/>
    </location>
</feature>
<dbReference type="EMBL" id="JPDN02000051">
    <property type="protein sequence ID" value="PON21355.1"/>
    <property type="molecule type" value="Genomic_DNA"/>
</dbReference>
<keyword evidence="4" id="KW-1185">Reference proteome</keyword>
<keyword evidence="2" id="KW-0812">Transmembrane</keyword>
<evidence type="ECO:0000313" key="4">
    <source>
        <dbReference type="Proteomes" id="UP000054821"/>
    </source>
</evidence>
<dbReference type="RefSeq" id="XP_024404623.1">
    <property type="nucleotide sequence ID" value="XM_024550640.1"/>
</dbReference>
<organism evidence="3 4">
    <name type="scientific">Trichoderma gamsii</name>
    <dbReference type="NCBI Taxonomy" id="398673"/>
    <lineage>
        <taxon>Eukaryota</taxon>
        <taxon>Fungi</taxon>
        <taxon>Dikarya</taxon>
        <taxon>Ascomycota</taxon>
        <taxon>Pezizomycotina</taxon>
        <taxon>Sordariomycetes</taxon>
        <taxon>Hypocreomycetidae</taxon>
        <taxon>Hypocreales</taxon>
        <taxon>Hypocreaceae</taxon>
        <taxon>Trichoderma</taxon>
    </lineage>
</organism>
<evidence type="ECO:0000313" key="3">
    <source>
        <dbReference type="EMBL" id="PON21355.1"/>
    </source>
</evidence>
<evidence type="ECO:0000256" key="2">
    <source>
        <dbReference type="SAM" id="Phobius"/>
    </source>
</evidence>
<reference evidence="3 4" key="1">
    <citation type="journal article" date="2016" name="Genome Announc.">
        <title>Draft Whole-Genome Sequence of Trichoderma gamsii T6085, a Promising Biocontrol Agent of Fusarium Head Blight on Wheat.</title>
        <authorList>
            <person name="Baroncelli R."/>
            <person name="Zapparata A."/>
            <person name="Piaggeschi G."/>
            <person name="Sarrocco S."/>
            <person name="Vannacci G."/>
        </authorList>
    </citation>
    <scope>NUCLEOTIDE SEQUENCE [LARGE SCALE GENOMIC DNA]</scope>
    <source>
        <strain evidence="3 4">T6085</strain>
    </source>
</reference>
<dbReference type="Gene3D" id="1.20.58.340">
    <property type="entry name" value="Magnesium transport protein CorA, transmembrane region"/>
    <property type="match status" value="1"/>
</dbReference>
<gene>
    <name evidence="3" type="ORF">TGAM01_v209806</name>
</gene>
<proteinExistence type="predicted"/>
<protein>
    <submittedName>
        <fullName evidence="3">Uncharacterized protein</fullName>
    </submittedName>
</protein>
<keyword evidence="2" id="KW-0472">Membrane</keyword>
<dbReference type="GeneID" id="29988686"/>
<feature type="region of interest" description="Disordered" evidence="1">
    <location>
        <begin position="474"/>
        <end position="504"/>
    </location>
</feature>
<comment type="caution">
    <text evidence="3">The sequence shown here is derived from an EMBL/GenBank/DDBJ whole genome shotgun (WGS) entry which is preliminary data.</text>
</comment>
<keyword evidence="2" id="KW-1133">Transmembrane helix</keyword>
<feature type="transmembrane region" description="Helical" evidence="2">
    <location>
        <begin position="343"/>
        <end position="362"/>
    </location>
</feature>
<evidence type="ECO:0000256" key="1">
    <source>
        <dbReference type="SAM" id="MobiDB-lite"/>
    </source>
</evidence>
<dbReference type="STRING" id="398673.A0A2P4ZAN6"/>